<dbReference type="KEGG" id="mng:MNEG_11519"/>
<dbReference type="OrthoDB" id="10039147at2759"/>
<accession>A0A0D2KKZ0</accession>
<protein>
    <submittedName>
        <fullName evidence="6">Uncharacterized protein</fullName>
    </submittedName>
</protein>
<feature type="compositionally biased region" description="Basic residues" evidence="5">
    <location>
        <begin position="313"/>
        <end position="328"/>
    </location>
</feature>
<gene>
    <name evidence="6" type="ORF">MNEG_11519</name>
</gene>
<evidence type="ECO:0000256" key="3">
    <source>
        <dbReference type="ARBA" id="ARBA00022989"/>
    </source>
</evidence>
<dbReference type="Pfam" id="PF07946">
    <property type="entry name" value="CCDC47"/>
    <property type="match status" value="1"/>
</dbReference>
<dbReference type="GO" id="GO:0005509">
    <property type="term" value="F:calcium ion binding"/>
    <property type="evidence" value="ECO:0007669"/>
    <property type="project" value="InterPro"/>
</dbReference>
<dbReference type="Proteomes" id="UP000054498">
    <property type="component" value="Unassembled WGS sequence"/>
</dbReference>
<evidence type="ECO:0000313" key="6">
    <source>
        <dbReference type="EMBL" id="KIY96443.1"/>
    </source>
</evidence>
<feature type="region of interest" description="Disordered" evidence="5">
    <location>
        <begin position="253"/>
        <end position="328"/>
    </location>
</feature>
<dbReference type="PANTHER" id="PTHR12883:SF0">
    <property type="entry name" value="PAT COMPLEX SUBUNIT CCDC47"/>
    <property type="match status" value="1"/>
</dbReference>
<evidence type="ECO:0000313" key="7">
    <source>
        <dbReference type="Proteomes" id="UP000054498"/>
    </source>
</evidence>
<dbReference type="GO" id="GO:0005783">
    <property type="term" value="C:endoplasmic reticulum"/>
    <property type="evidence" value="ECO:0007669"/>
    <property type="project" value="InterPro"/>
</dbReference>
<keyword evidence="2" id="KW-0812">Transmembrane</keyword>
<feature type="compositionally biased region" description="Basic and acidic residues" evidence="5">
    <location>
        <begin position="284"/>
        <end position="312"/>
    </location>
</feature>
<feature type="compositionally biased region" description="Low complexity" evidence="5">
    <location>
        <begin position="274"/>
        <end position="283"/>
    </location>
</feature>
<evidence type="ECO:0000256" key="2">
    <source>
        <dbReference type="ARBA" id="ARBA00022692"/>
    </source>
</evidence>
<organism evidence="6 7">
    <name type="scientific">Monoraphidium neglectum</name>
    <dbReference type="NCBI Taxonomy" id="145388"/>
    <lineage>
        <taxon>Eukaryota</taxon>
        <taxon>Viridiplantae</taxon>
        <taxon>Chlorophyta</taxon>
        <taxon>core chlorophytes</taxon>
        <taxon>Chlorophyceae</taxon>
        <taxon>CS clade</taxon>
        <taxon>Sphaeropleales</taxon>
        <taxon>Selenastraceae</taxon>
        <taxon>Monoraphidium</taxon>
    </lineage>
</organism>
<proteinExistence type="predicted"/>
<evidence type="ECO:0000256" key="4">
    <source>
        <dbReference type="ARBA" id="ARBA00023136"/>
    </source>
</evidence>
<evidence type="ECO:0000256" key="5">
    <source>
        <dbReference type="SAM" id="MobiDB-lite"/>
    </source>
</evidence>
<dbReference type="AlphaFoldDB" id="A0A0D2KKZ0"/>
<reference evidence="6 7" key="1">
    <citation type="journal article" date="2013" name="BMC Genomics">
        <title>Reconstruction of the lipid metabolism for the microalga Monoraphidium neglectum from its genome sequence reveals characteristics suitable for biofuel production.</title>
        <authorList>
            <person name="Bogen C."/>
            <person name="Al-Dilaimi A."/>
            <person name="Albersmeier A."/>
            <person name="Wichmann J."/>
            <person name="Grundmann M."/>
            <person name="Rupp O."/>
            <person name="Lauersen K.J."/>
            <person name="Blifernez-Klassen O."/>
            <person name="Kalinowski J."/>
            <person name="Goesmann A."/>
            <person name="Mussgnug J.H."/>
            <person name="Kruse O."/>
        </authorList>
    </citation>
    <scope>NUCLEOTIDE SEQUENCE [LARGE SCALE GENOMIC DNA]</scope>
    <source>
        <strain evidence="6 7">SAG 48.87</strain>
    </source>
</reference>
<dbReference type="STRING" id="145388.A0A0D2KKZ0"/>
<dbReference type="RefSeq" id="XP_013895463.1">
    <property type="nucleotide sequence ID" value="XM_014040009.1"/>
</dbReference>
<dbReference type="GO" id="GO:0032469">
    <property type="term" value="P:endoplasmic reticulum calcium ion homeostasis"/>
    <property type="evidence" value="ECO:0007669"/>
    <property type="project" value="InterPro"/>
</dbReference>
<dbReference type="GO" id="GO:0016020">
    <property type="term" value="C:membrane"/>
    <property type="evidence" value="ECO:0007669"/>
    <property type="project" value="UniProtKB-SubCell"/>
</dbReference>
<comment type="subcellular location">
    <subcellularLocation>
        <location evidence="1">Membrane</location>
        <topology evidence="1">Single-pass membrane protein</topology>
    </subcellularLocation>
</comment>
<dbReference type="InterPro" id="IPR012879">
    <property type="entry name" value="CCDC47"/>
</dbReference>
<evidence type="ECO:0000256" key="1">
    <source>
        <dbReference type="ARBA" id="ARBA00004167"/>
    </source>
</evidence>
<dbReference type="EMBL" id="KK103000">
    <property type="protein sequence ID" value="KIY96443.1"/>
    <property type="molecule type" value="Genomic_DNA"/>
</dbReference>
<sequence length="328" mass="35671">MGAPTGPDSLFEQQFSAHGAIGDVNRKNDPLWWREGPCTFKIWATGRRFCSGMLVLIETPPLHDLTKRIVPRASSARVDIEVVMREGAMAPMVLATAPLKGIKALLKTNADVRDFTKRVEIPKDRLPLWPTGAAAGGAGGGAGGGWGGRELAVMSESQGLFFDLFGDARVQQLIARDAGVAKHLKQIIFSTEGSLGKPDRKLFFSMGLPPPGQMEELRGILHLVLLLTDIVGSYKLGADAASKAAALRQKVSAAREERKGKEEAGAGGGGGGAQQERQMAAMMRRMDKLQEERDKARRQGPKALEKFEERLRKQQMKKQMKKSTVKMG</sequence>
<keyword evidence="4" id="KW-0472">Membrane</keyword>
<name>A0A0D2KKZ0_9CHLO</name>
<keyword evidence="7" id="KW-1185">Reference proteome</keyword>
<feature type="compositionally biased region" description="Basic and acidic residues" evidence="5">
    <location>
        <begin position="253"/>
        <end position="264"/>
    </location>
</feature>
<dbReference type="PANTHER" id="PTHR12883">
    <property type="entry name" value="ADIPOCYTE-SPECIFIC PROTEIN 4-RELATED"/>
    <property type="match status" value="1"/>
</dbReference>
<dbReference type="GeneID" id="25728789"/>
<keyword evidence="3" id="KW-1133">Transmembrane helix</keyword>